<name>A0A2P5I3V6_DIAHE</name>
<protein>
    <submittedName>
        <fullName evidence="2">Uncharacterized protein</fullName>
    </submittedName>
</protein>
<dbReference type="Proteomes" id="UP000094444">
    <property type="component" value="Unassembled WGS sequence"/>
</dbReference>
<sequence>MILPESSSRRHDAAARIDEIRRVWEARGDGEMGDKEMSRTEQEHEEGGDGGVEVRREENIVTLRSLFFLAAHDLAEKKTQRKPGRIRGLCQFIS</sequence>
<evidence type="ECO:0000313" key="2">
    <source>
        <dbReference type="EMBL" id="POS77192.1"/>
    </source>
</evidence>
<proteinExistence type="predicted"/>
<feature type="region of interest" description="Disordered" evidence="1">
    <location>
        <begin position="28"/>
        <end position="55"/>
    </location>
</feature>
<accession>A0A2P5I3V6</accession>
<organism evidence="2 3">
    <name type="scientific">Diaporthe helianthi</name>
    <dbReference type="NCBI Taxonomy" id="158607"/>
    <lineage>
        <taxon>Eukaryota</taxon>
        <taxon>Fungi</taxon>
        <taxon>Dikarya</taxon>
        <taxon>Ascomycota</taxon>
        <taxon>Pezizomycotina</taxon>
        <taxon>Sordariomycetes</taxon>
        <taxon>Sordariomycetidae</taxon>
        <taxon>Diaporthales</taxon>
        <taxon>Diaporthaceae</taxon>
        <taxon>Diaporthe</taxon>
    </lineage>
</organism>
<evidence type="ECO:0000256" key="1">
    <source>
        <dbReference type="SAM" id="MobiDB-lite"/>
    </source>
</evidence>
<evidence type="ECO:0000313" key="3">
    <source>
        <dbReference type="Proteomes" id="UP000094444"/>
    </source>
</evidence>
<keyword evidence="3" id="KW-1185">Reference proteome</keyword>
<gene>
    <name evidence="2" type="ORF">DHEL01_v204414</name>
</gene>
<reference evidence="2" key="1">
    <citation type="submission" date="2017-09" db="EMBL/GenBank/DDBJ databases">
        <title>Polyketide synthases of a Diaporthe helianthi virulent isolate.</title>
        <authorList>
            <person name="Baroncelli R."/>
        </authorList>
    </citation>
    <scope>NUCLEOTIDE SEQUENCE [LARGE SCALE GENOMIC DNA]</scope>
    <source>
        <strain evidence="2">7/96</strain>
    </source>
</reference>
<dbReference type="EMBL" id="MAVT02000292">
    <property type="protein sequence ID" value="POS77192.1"/>
    <property type="molecule type" value="Genomic_DNA"/>
</dbReference>
<dbReference type="OrthoDB" id="10573102at2759"/>
<dbReference type="AlphaFoldDB" id="A0A2P5I3V6"/>
<dbReference type="InParanoid" id="A0A2P5I3V6"/>
<comment type="caution">
    <text evidence="2">The sequence shown here is derived from an EMBL/GenBank/DDBJ whole genome shotgun (WGS) entry which is preliminary data.</text>
</comment>